<dbReference type="Pfam" id="PF13023">
    <property type="entry name" value="HD_3"/>
    <property type="match status" value="2"/>
</dbReference>
<keyword evidence="7 10" id="KW-0378">Hydrolase</keyword>
<evidence type="ECO:0000256" key="8">
    <source>
        <dbReference type="SAM" id="MobiDB-lite"/>
    </source>
</evidence>
<evidence type="ECO:0000259" key="9">
    <source>
        <dbReference type="SMART" id="SM00471"/>
    </source>
</evidence>
<sequence length="216" mass="23809">MPRQESHNPPGGGTLTAMSEMYGPHGAAGDRRRLFDFIALTARLREIERANNATPERKESVAEHSWHLAMVSWILHAEFEREAGQRLDLTKMLKLCLMHDLVEMDAVERGAAGGEPPRFASLPAPLGAELLALWREYEEGRTPEACLVRGVDRLNPTLMRCLTGQGWGDMATDSHAPVDAEALDGLHLPRVAVSETLRALYEEIRDASVEGGLLPP</sequence>
<dbReference type="SMART" id="SM00471">
    <property type="entry name" value="HDc"/>
    <property type="match status" value="1"/>
</dbReference>
<dbReference type="InterPro" id="IPR039356">
    <property type="entry name" value="YfbR/HDDC2"/>
</dbReference>
<dbReference type="GO" id="GO:0046872">
    <property type="term" value="F:metal ion binding"/>
    <property type="evidence" value="ECO:0007669"/>
    <property type="project" value="UniProtKB-KW"/>
</dbReference>
<dbReference type="Gene3D" id="1.10.3210.10">
    <property type="entry name" value="Hypothetical protein af1432"/>
    <property type="match status" value="2"/>
</dbReference>
<accession>A0A060ZWW3</accession>
<dbReference type="EMBL" id="LK022848">
    <property type="protein sequence ID" value="CDR10301.1"/>
    <property type="molecule type" value="Genomic_DNA"/>
</dbReference>
<evidence type="ECO:0000256" key="3">
    <source>
        <dbReference type="ARBA" id="ARBA00001941"/>
    </source>
</evidence>
<evidence type="ECO:0000256" key="5">
    <source>
        <dbReference type="ARBA" id="ARBA00012964"/>
    </source>
</evidence>
<evidence type="ECO:0000256" key="2">
    <source>
        <dbReference type="ARBA" id="ARBA00001936"/>
    </source>
</evidence>
<dbReference type="AlphaFoldDB" id="A0A060ZWW3"/>
<evidence type="ECO:0000256" key="1">
    <source>
        <dbReference type="ARBA" id="ARBA00001638"/>
    </source>
</evidence>
<organism evidence="10">
    <name type="scientific">Streptomyces iranensis</name>
    <dbReference type="NCBI Taxonomy" id="576784"/>
    <lineage>
        <taxon>Bacteria</taxon>
        <taxon>Bacillati</taxon>
        <taxon>Actinomycetota</taxon>
        <taxon>Actinomycetes</taxon>
        <taxon>Kitasatosporales</taxon>
        <taxon>Streptomycetaceae</taxon>
        <taxon>Streptomyces</taxon>
        <taxon>Streptomyces violaceusniger group</taxon>
    </lineage>
</organism>
<gene>
    <name evidence="10" type="ORF">SIRAN6866</name>
</gene>
<dbReference type="PANTHER" id="PTHR11845">
    <property type="entry name" value="5'-DEOXYNUCLEOTIDASE HDDC2"/>
    <property type="match status" value="1"/>
</dbReference>
<comment type="cofactor">
    <cofactor evidence="3">
        <name>Co(2+)</name>
        <dbReference type="ChEBI" id="CHEBI:48828"/>
    </cofactor>
</comment>
<evidence type="ECO:0000256" key="7">
    <source>
        <dbReference type="ARBA" id="ARBA00022801"/>
    </source>
</evidence>
<evidence type="ECO:0000313" key="10">
    <source>
        <dbReference type="EMBL" id="CDR10301.1"/>
    </source>
</evidence>
<dbReference type="GO" id="GO:0005737">
    <property type="term" value="C:cytoplasm"/>
    <property type="evidence" value="ECO:0007669"/>
    <property type="project" value="TreeGrafter"/>
</dbReference>
<evidence type="ECO:0000256" key="4">
    <source>
        <dbReference type="ARBA" id="ARBA00011738"/>
    </source>
</evidence>
<comment type="catalytic activity">
    <reaction evidence="1">
        <text>a 2'-deoxyribonucleoside 5'-phosphate + H2O = a 2'-deoxyribonucleoside + phosphate</text>
        <dbReference type="Rhea" id="RHEA:36167"/>
        <dbReference type="ChEBI" id="CHEBI:15377"/>
        <dbReference type="ChEBI" id="CHEBI:18274"/>
        <dbReference type="ChEBI" id="CHEBI:43474"/>
        <dbReference type="ChEBI" id="CHEBI:65317"/>
        <dbReference type="EC" id="3.1.3.89"/>
    </reaction>
</comment>
<dbReference type="HOGENOM" id="CLU_039453_5_1_11"/>
<dbReference type="GO" id="GO:0002953">
    <property type="term" value="F:5'-deoxynucleotidase activity"/>
    <property type="evidence" value="ECO:0007669"/>
    <property type="project" value="UniProtKB-EC"/>
</dbReference>
<comment type="cofactor">
    <cofactor evidence="2">
        <name>Mn(2+)</name>
        <dbReference type="ChEBI" id="CHEBI:29035"/>
    </cofactor>
</comment>
<proteinExistence type="predicted"/>
<dbReference type="InterPro" id="IPR006674">
    <property type="entry name" value="HD_domain"/>
</dbReference>
<feature type="domain" description="HD/PDEase" evidence="9">
    <location>
        <begin position="57"/>
        <end position="166"/>
    </location>
</feature>
<keyword evidence="6" id="KW-0479">Metal-binding</keyword>
<protein>
    <recommendedName>
        <fullName evidence="5">5'-deoxynucleotidase</fullName>
        <ecNumber evidence="5">3.1.3.89</ecNumber>
    </recommendedName>
</protein>
<dbReference type="InterPro" id="IPR003607">
    <property type="entry name" value="HD/PDEase_dom"/>
</dbReference>
<reference evidence="10" key="1">
    <citation type="submission" date="2014-05" db="EMBL/GenBank/DDBJ databases">
        <authorList>
            <person name="Horn Fabian"/>
        </authorList>
    </citation>
    <scope>NUCLEOTIDE SEQUENCE</scope>
</reference>
<feature type="region of interest" description="Disordered" evidence="8">
    <location>
        <begin position="1"/>
        <end position="23"/>
    </location>
</feature>
<name>A0A060ZWW3_9ACTN</name>
<dbReference type="PANTHER" id="PTHR11845:SF13">
    <property type="entry name" value="5'-DEOXYNUCLEOTIDASE HDDC2"/>
    <property type="match status" value="1"/>
</dbReference>
<dbReference type="SUPFAM" id="SSF109604">
    <property type="entry name" value="HD-domain/PDEase-like"/>
    <property type="match status" value="1"/>
</dbReference>
<comment type="subunit">
    <text evidence="4">Homodimer.</text>
</comment>
<dbReference type="EC" id="3.1.3.89" evidence="5"/>
<evidence type="ECO:0000256" key="6">
    <source>
        <dbReference type="ARBA" id="ARBA00022723"/>
    </source>
</evidence>